<evidence type="ECO:0000256" key="13">
    <source>
        <dbReference type="ARBA" id="ARBA00083113"/>
    </source>
</evidence>
<evidence type="ECO:0000256" key="10">
    <source>
        <dbReference type="ARBA" id="ARBA00057101"/>
    </source>
</evidence>
<evidence type="ECO:0000256" key="6">
    <source>
        <dbReference type="ARBA" id="ARBA00022843"/>
    </source>
</evidence>
<dbReference type="GO" id="GO:0005849">
    <property type="term" value="C:mRNA cleavage factor complex"/>
    <property type="evidence" value="ECO:0007669"/>
    <property type="project" value="TreeGrafter"/>
</dbReference>
<dbReference type="GO" id="GO:0003729">
    <property type="term" value="F:mRNA binding"/>
    <property type="evidence" value="ECO:0007669"/>
    <property type="project" value="InterPro"/>
</dbReference>
<keyword evidence="8" id="KW-0175">Coiled coil</keyword>
<evidence type="ECO:0000256" key="12">
    <source>
        <dbReference type="ARBA" id="ARBA00068814"/>
    </source>
</evidence>
<keyword evidence="9" id="KW-0539">Nucleus</keyword>
<comment type="subcellular location">
    <subcellularLocation>
        <location evidence="1">Nucleus</location>
    </subcellularLocation>
</comment>
<dbReference type="PROSITE" id="PS51391">
    <property type="entry name" value="CID"/>
    <property type="match status" value="1"/>
</dbReference>
<dbReference type="GO" id="GO:0035091">
    <property type="term" value="F:phosphatidylinositol binding"/>
    <property type="evidence" value="ECO:0007669"/>
    <property type="project" value="InterPro"/>
</dbReference>
<evidence type="ECO:0000259" key="16">
    <source>
        <dbReference type="PROSITE" id="PS51391"/>
    </source>
</evidence>
<keyword evidence="5" id="KW-0507">mRNA processing</keyword>
<evidence type="ECO:0000313" key="17">
    <source>
        <dbReference type="EMBL" id="VEN50305.1"/>
    </source>
</evidence>
<evidence type="ECO:0000259" key="15">
    <source>
        <dbReference type="PROSITE" id="PS50179"/>
    </source>
</evidence>
<dbReference type="AlphaFoldDB" id="A0A653CQX4"/>
<dbReference type="GO" id="GO:0000993">
    <property type="term" value="F:RNA polymerase II complex binding"/>
    <property type="evidence" value="ECO:0007669"/>
    <property type="project" value="InterPro"/>
</dbReference>
<evidence type="ECO:0000313" key="18">
    <source>
        <dbReference type="Proteomes" id="UP000410492"/>
    </source>
</evidence>
<dbReference type="Proteomes" id="UP000410492">
    <property type="component" value="Unassembled WGS sequence"/>
</dbReference>
<dbReference type="InterPro" id="IPR006569">
    <property type="entry name" value="CID_dom"/>
</dbReference>
<dbReference type="GO" id="GO:0005737">
    <property type="term" value="C:cytoplasm"/>
    <property type="evidence" value="ECO:0007669"/>
    <property type="project" value="TreeGrafter"/>
</dbReference>
<dbReference type="GO" id="GO:0043130">
    <property type="term" value="F:ubiquitin binding"/>
    <property type="evidence" value="ECO:0007669"/>
    <property type="project" value="InterPro"/>
</dbReference>
<dbReference type="SMART" id="SM00582">
    <property type="entry name" value="RPR"/>
    <property type="match status" value="1"/>
</dbReference>
<reference evidence="17 18" key="1">
    <citation type="submission" date="2019-01" db="EMBL/GenBank/DDBJ databases">
        <authorList>
            <person name="Sayadi A."/>
        </authorList>
    </citation>
    <scope>NUCLEOTIDE SEQUENCE [LARGE SCALE GENOMIC DNA]</scope>
</reference>
<feature type="region of interest" description="Disordered" evidence="14">
    <location>
        <begin position="159"/>
        <end position="178"/>
    </location>
</feature>
<dbReference type="InterPro" id="IPR047415">
    <property type="entry name" value="Pcf11_CID"/>
</dbReference>
<keyword evidence="3" id="KW-1017">Isopeptide bond</keyword>
<evidence type="ECO:0000256" key="5">
    <source>
        <dbReference type="ARBA" id="ARBA00022664"/>
    </source>
</evidence>
<dbReference type="GO" id="GO:0006369">
    <property type="term" value="P:termination of RNA polymerase II transcription"/>
    <property type="evidence" value="ECO:0007669"/>
    <property type="project" value="InterPro"/>
</dbReference>
<feature type="domain" description="CID" evidence="16">
    <location>
        <begin position="7"/>
        <end position="135"/>
    </location>
</feature>
<evidence type="ECO:0000256" key="9">
    <source>
        <dbReference type="ARBA" id="ARBA00023242"/>
    </source>
</evidence>
<dbReference type="PANTHER" id="PTHR15921">
    <property type="entry name" value="PRE-MRNA CLEAVAGE COMPLEX II"/>
    <property type="match status" value="1"/>
</dbReference>
<keyword evidence="7" id="KW-0007">Acetylation</keyword>
<evidence type="ECO:0000256" key="2">
    <source>
        <dbReference type="ARBA" id="ARBA00022481"/>
    </source>
</evidence>
<dbReference type="InterPro" id="IPR048830">
    <property type="entry name" value="PCF11_helical"/>
</dbReference>
<dbReference type="OrthoDB" id="343582at2759"/>
<dbReference type="SUPFAM" id="SSF48464">
    <property type="entry name" value="ENTH/VHS domain"/>
    <property type="match status" value="1"/>
</dbReference>
<keyword evidence="18" id="KW-1185">Reference proteome</keyword>
<evidence type="ECO:0000256" key="7">
    <source>
        <dbReference type="ARBA" id="ARBA00022990"/>
    </source>
</evidence>
<dbReference type="InterPro" id="IPR045154">
    <property type="entry name" value="PCF11-like"/>
</dbReference>
<accession>A0A653CQX4</accession>
<proteinExistence type="predicted"/>
<evidence type="ECO:0000256" key="4">
    <source>
        <dbReference type="ARBA" id="ARBA00022553"/>
    </source>
</evidence>
<dbReference type="PROSITE" id="PS50179">
    <property type="entry name" value="VHS"/>
    <property type="match status" value="1"/>
</dbReference>
<organism evidence="17 18">
    <name type="scientific">Callosobruchus maculatus</name>
    <name type="common">Southern cowpea weevil</name>
    <name type="synonym">Pulse bruchid</name>
    <dbReference type="NCBI Taxonomy" id="64391"/>
    <lineage>
        <taxon>Eukaryota</taxon>
        <taxon>Metazoa</taxon>
        <taxon>Ecdysozoa</taxon>
        <taxon>Arthropoda</taxon>
        <taxon>Hexapoda</taxon>
        <taxon>Insecta</taxon>
        <taxon>Pterygota</taxon>
        <taxon>Neoptera</taxon>
        <taxon>Endopterygota</taxon>
        <taxon>Coleoptera</taxon>
        <taxon>Polyphaga</taxon>
        <taxon>Cucujiformia</taxon>
        <taxon>Chrysomeloidea</taxon>
        <taxon>Chrysomelidae</taxon>
        <taxon>Bruchinae</taxon>
        <taxon>Bruchini</taxon>
        <taxon>Callosobruchus</taxon>
    </lineage>
</organism>
<dbReference type="InterPro" id="IPR002014">
    <property type="entry name" value="VHS_dom"/>
</dbReference>
<dbReference type="FunFam" id="1.25.40.90:FF:000015">
    <property type="entry name" value="Pre-mRNA cleavage complex 2 protein Pcf11"/>
    <property type="match status" value="1"/>
</dbReference>
<keyword evidence="2" id="KW-0488">Methylation</keyword>
<sequence length="241" mass="27066">MSSPTPTPEEIKAEYASSLADLTFNSRPLINVLTMLAEENSSNAKVIVEAIETHLQKVSTDVKLPILYLVDCIVKNVGGTYTQLFSQNIVSTFCNVFKAVDEKTRAEMFKLRQTWNDVFPQMKLYAIDVQISLLDPAWPVTAKPPSNSIHFNPKFLKSNQPQAKAKDETPPILSTNPPSALDKETLMMQEKLIQKQKELLELQQKKLELEVLQTKVKLQEQIKRRGDNAATPTAAGCHTEQ</sequence>
<evidence type="ECO:0000256" key="8">
    <source>
        <dbReference type="ARBA" id="ARBA00023054"/>
    </source>
</evidence>
<keyword evidence="6" id="KW-0832">Ubl conjugation</keyword>
<evidence type="ECO:0000256" key="11">
    <source>
        <dbReference type="ARBA" id="ARBA00063659"/>
    </source>
</evidence>
<dbReference type="EMBL" id="CAACVG010008552">
    <property type="protein sequence ID" value="VEN50305.1"/>
    <property type="molecule type" value="Genomic_DNA"/>
</dbReference>
<feature type="domain" description="VHS" evidence="15">
    <location>
        <begin position="16"/>
        <end position="125"/>
    </location>
</feature>
<dbReference type="PANTHER" id="PTHR15921:SF3">
    <property type="entry name" value="PRE-MRNA CLEAVAGE COMPLEX 2 PROTEIN PCF11"/>
    <property type="match status" value="1"/>
</dbReference>
<evidence type="ECO:0000256" key="14">
    <source>
        <dbReference type="SAM" id="MobiDB-lite"/>
    </source>
</evidence>
<dbReference type="CDD" id="cd16982">
    <property type="entry name" value="CID_Pcf11"/>
    <property type="match status" value="1"/>
</dbReference>
<comment type="function">
    <text evidence="10">Component of pre-mRNA cleavage complex II, which promotes transcription termination by RNA polymerase II.</text>
</comment>
<evidence type="ECO:0000256" key="3">
    <source>
        <dbReference type="ARBA" id="ARBA00022499"/>
    </source>
</evidence>
<evidence type="ECO:0000256" key="1">
    <source>
        <dbReference type="ARBA" id="ARBA00004123"/>
    </source>
</evidence>
<dbReference type="GO" id="GO:0031124">
    <property type="term" value="P:mRNA 3'-end processing"/>
    <property type="evidence" value="ECO:0007669"/>
    <property type="project" value="InterPro"/>
</dbReference>
<protein>
    <recommendedName>
        <fullName evidence="12">Pre-mRNA cleavage complex 2 protein Pcf11</fullName>
    </recommendedName>
    <alternativeName>
        <fullName evidence="13">Pre-mRNA cleavage complex II protein Pcf11</fullName>
    </alternativeName>
</protein>
<dbReference type="Gene3D" id="1.25.40.90">
    <property type="match status" value="1"/>
</dbReference>
<name>A0A653CQX4_CALMS</name>
<keyword evidence="4" id="KW-0597">Phosphoprotein</keyword>
<gene>
    <name evidence="17" type="ORF">CALMAC_LOCUS11115</name>
</gene>
<comment type="subunit">
    <text evidence="11">Associates with the phosphorylated CTD domain of POLR2A /RNA polymerase II.</text>
</comment>
<dbReference type="Pfam" id="PF04818">
    <property type="entry name" value="CID"/>
    <property type="match status" value="1"/>
</dbReference>
<feature type="region of interest" description="Disordered" evidence="14">
    <location>
        <begin position="220"/>
        <end position="241"/>
    </location>
</feature>
<dbReference type="Pfam" id="PF20845">
    <property type="entry name" value="Pcf11_helical"/>
    <property type="match status" value="1"/>
</dbReference>
<dbReference type="InterPro" id="IPR008942">
    <property type="entry name" value="ENTH_VHS"/>
</dbReference>